<gene>
    <name evidence="1" type="primary">PARPA_00334.1 scaffold 630</name>
</gene>
<proteinExistence type="predicted"/>
<dbReference type="EMBL" id="LN718971">
    <property type="protein sequence ID" value="CEP07065.1"/>
    <property type="molecule type" value="Genomic_DNA"/>
</dbReference>
<evidence type="ECO:0000313" key="2">
    <source>
        <dbReference type="Proteomes" id="UP000054107"/>
    </source>
</evidence>
<organism evidence="1 2">
    <name type="scientific">Parasitella parasitica</name>
    <dbReference type="NCBI Taxonomy" id="35722"/>
    <lineage>
        <taxon>Eukaryota</taxon>
        <taxon>Fungi</taxon>
        <taxon>Fungi incertae sedis</taxon>
        <taxon>Mucoromycota</taxon>
        <taxon>Mucoromycotina</taxon>
        <taxon>Mucoromycetes</taxon>
        <taxon>Mucorales</taxon>
        <taxon>Mucorineae</taxon>
        <taxon>Mucoraceae</taxon>
        <taxon>Parasitella</taxon>
    </lineage>
</organism>
<dbReference type="OrthoDB" id="2289613at2759"/>
<name>A0A0B7MUV0_9FUNG</name>
<dbReference type="AlphaFoldDB" id="A0A0B7MUV0"/>
<reference evidence="1 2" key="1">
    <citation type="submission" date="2014-09" db="EMBL/GenBank/DDBJ databases">
        <authorList>
            <person name="Ellenberger Sabrina"/>
        </authorList>
    </citation>
    <scope>NUCLEOTIDE SEQUENCE [LARGE SCALE GENOMIC DNA]</scope>
    <source>
        <strain evidence="1 2">CBS 412.66</strain>
    </source>
</reference>
<accession>A0A0B7MUV0</accession>
<protein>
    <submittedName>
        <fullName evidence="1">Uncharacterized protein</fullName>
    </submittedName>
</protein>
<dbReference type="Proteomes" id="UP000054107">
    <property type="component" value="Unassembled WGS sequence"/>
</dbReference>
<keyword evidence="2" id="KW-1185">Reference proteome</keyword>
<evidence type="ECO:0000313" key="1">
    <source>
        <dbReference type="EMBL" id="CEP07065.1"/>
    </source>
</evidence>
<sequence length="278" mass="31537">MPLKSSRQSTSTAIFVFPSEKTNQHFEQQSQQLQRQKLADDAAMKQNENSEDALKGRLTELKQMAGTSLFEEAEILTVFLVNKMASATPDEATAFIEIVNFIKQYISSRDNYSGQVAKLTPIIAHMNLHASSIDAATLFSVFDPTTVPAKIPICDFEGYEITPEIVATSNKDIVIAHKLSVLPGMKCVRLYGTRFYRQPRQQQAARPTVQRILDDDRKLKLKEESKHLHIQLRDAKAELNDILSNNDVRQLKNNWNNATVEESERYPEVEVAKTNKRN</sequence>